<keyword evidence="5" id="KW-1185">Reference proteome</keyword>
<evidence type="ECO:0000313" key="5">
    <source>
        <dbReference type="Proteomes" id="UP000192674"/>
    </source>
</evidence>
<accession>A0A1W2F895</accession>
<dbReference type="InterPro" id="IPR001268">
    <property type="entry name" value="NADH_UbQ_OxRdtase_30kDa_su"/>
</dbReference>
<name>A0A1W2F895_KIBAR</name>
<feature type="domain" description="NADH:ubiquinone oxidoreductase 30kDa subunit" evidence="3">
    <location>
        <begin position="5"/>
        <end position="121"/>
    </location>
</feature>
<dbReference type="Proteomes" id="UP000192674">
    <property type="component" value="Unassembled WGS sequence"/>
</dbReference>
<dbReference type="RefSeq" id="WP_084429972.1">
    <property type="nucleotide sequence ID" value="NZ_FWXV01000005.1"/>
</dbReference>
<dbReference type="InterPro" id="IPR037232">
    <property type="entry name" value="NADH_quin_OxRdtase_su_C/D-like"/>
</dbReference>
<dbReference type="EMBL" id="FWXV01000005">
    <property type="protein sequence ID" value="SMD18032.1"/>
    <property type="molecule type" value="Genomic_DNA"/>
</dbReference>
<dbReference type="OrthoDB" id="3746692at2"/>
<feature type="region of interest" description="Disordered" evidence="2">
    <location>
        <begin position="128"/>
        <end position="159"/>
    </location>
</feature>
<organism evidence="4 5">
    <name type="scientific">Kibdelosporangium aridum</name>
    <dbReference type="NCBI Taxonomy" id="2030"/>
    <lineage>
        <taxon>Bacteria</taxon>
        <taxon>Bacillati</taxon>
        <taxon>Actinomycetota</taxon>
        <taxon>Actinomycetes</taxon>
        <taxon>Pseudonocardiales</taxon>
        <taxon>Pseudonocardiaceae</taxon>
        <taxon>Kibdelosporangium</taxon>
    </lineage>
</organism>
<evidence type="ECO:0000259" key="3">
    <source>
        <dbReference type="Pfam" id="PF00329"/>
    </source>
</evidence>
<dbReference type="PANTHER" id="PTHR10884:SF14">
    <property type="entry name" value="NADH DEHYDROGENASE [UBIQUINONE] IRON-SULFUR PROTEIN 3, MITOCHONDRIAL"/>
    <property type="match status" value="1"/>
</dbReference>
<gene>
    <name evidence="4" type="ORF">SAMN05661093_05678</name>
</gene>
<dbReference type="Pfam" id="PF00329">
    <property type="entry name" value="Complex1_30kDa"/>
    <property type="match status" value="1"/>
</dbReference>
<dbReference type="PANTHER" id="PTHR10884">
    <property type="entry name" value="NADH DEHYDROGENASE UBIQUINONE IRON-SULFUR PROTEIN 3"/>
    <property type="match status" value="1"/>
</dbReference>
<protein>
    <submittedName>
        <fullName evidence="4">NADH-quinone oxidoreductase subunit C</fullName>
    </submittedName>
</protein>
<evidence type="ECO:0000256" key="1">
    <source>
        <dbReference type="ARBA" id="ARBA00007569"/>
    </source>
</evidence>
<comment type="similarity">
    <text evidence="1">Belongs to the complex I 30 kDa subunit family.</text>
</comment>
<evidence type="ECO:0000313" key="4">
    <source>
        <dbReference type="EMBL" id="SMD18032.1"/>
    </source>
</evidence>
<reference evidence="4 5" key="1">
    <citation type="submission" date="2017-04" db="EMBL/GenBank/DDBJ databases">
        <authorList>
            <person name="Afonso C.L."/>
            <person name="Miller P.J."/>
            <person name="Scott M.A."/>
            <person name="Spackman E."/>
            <person name="Goraichik I."/>
            <person name="Dimitrov K.M."/>
            <person name="Suarez D.L."/>
            <person name="Swayne D.E."/>
        </authorList>
    </citation>
    <scope>NUCLEOTIDE SEQUENCE [LARGE SCALE GENOMIC DNA]</scope>
    <source>
        <strain evidence="4 5">DSM 43828</strain>
    </source>
</reference>
<dbReference type="AlphaFoldDB" id="A0A1W2F895"/>
<evidence type="ECO:0000256" key="2">
    <source>
        <dbReference type="SAM" id="MobiDB-lite"/>
    </source>
</evidence>
<dbReference type="GO" id="GO:0008137">
    <property type="term" value="F:NADH dehydrogenase (ubiquinone) activity"/>
    <property type="evidence" value="ECO:0007669"/>
    <property type="project" value="InterPro"/>
</dbReference>
<dbReference type="Gene3D" id="3.30.460.80">
    <property type="entry name" value="NADH:ubiquinone oxidoreductase, 30kDa subunit"/>
    <property type="match status" value="1"/>
</dbReference>
<proteinExistence type="inferred from homology"/>
<sequence length="159" mass="18091">MNQDVAPDDWIAALTEARDSRQCDFFDFLTAVDELDDGIRIVAHVYSTTTRQHQLIRTLLPPDALRLPTATIVYKGANWHERETCEMFGVHFEGHPNLIPLLLPDGFEGNPLRKDFVLASRVAKQWPGEVDPGQSLTELKKPKRRRNLPPGVPENWVQP</sequence>
<dbReference type="SUPFAM" id="SSF143243">
    <property type="entry name" value="Nqo5-like"/>
    <property type="match status" value="1"/>
</dbReference>